<evidence type="ECO:0000256" key="5">
    <source>
        <dbReference type="ARBA" id="ARBA00022618"/>
    </source>
</evidence>
<organism evidence="15 16">
    <name type="scientific">Candidatus Acutalibacter ornithocaccae</name>
    <dbReference type="NCBI Taxonomy" id="2838416"/>
    <lineage>
        <taxon>Bacteria</taxon>
        <taxon>Bacillati</taxon>
        <taxon>Bacillota</taxon>
        <taxon>Clostridia</taxon>
        <taxon>Eubacteriales</taxon>
        <taxon>Acutalibacteraceae</taxon>
        <taxon>Acutalibacter</taxon>
    </lineage>
</organism>
<keyword evidence="9" id="KW-0233">DNA recombination</keyword>
<evidence type="ECO:0000256" key="8">
    <source>
        <dbReference type="ARBA" id="ARBA00023125"/>
    </source>
</evidence>
<dbReference type="GO" id="GO:0005737">
    <property type="term" value="C:cytoplasm"/>
    <property type="evidence" value="ECO:0007669"/>
    <property type="project" value="UniProtKB-SubCell"/>
</dbReference>
<dbReference type="Pfam" id="PF00589">
    <property type="entry name" value="Phage_integrase"/>
    <property type="match status" value="1"/>
</dbReference>
<dbReference type="EMBL" id="DWXZ01000019">
    <property type="protein sequence ID" value="HJB36686.1"/>
    <property type="molecule type" value="Genomic_DNA"/>
</dbReference>
<dbReference type="GO" id="GO:0006310">
    <property type="term" value="P:DNA recombination"/>
    <property type="evidence" value="ECO:0007669"/>
    <property type="project" value="UniProtKB-KW"/>
</dbReference>
<keyword evidence="4" id="KW-0963">Cytoplasm</keyword>
<evidence type="ECO:0000313" key="15">
    <source>
        <dbReference type="EMBL" id="HJB36686.1"/>
    </source>
</evidence>
<evidence type="ECO:0000256" key="3">
    <source>
        <dbReference type="ARBA" id="ARBA00008857"/>
    </source>
</evidence>
<evidence type="ECO:0000256" key="9">
    <source>
        <dbReference type="ARBA" id="ARBA00023172"/>
    </source>
</evidence>
<dbReference type="Gene3D" id="1.10.150.130">
    <property type="match status" value="1"/>
</dbReference>
<dbReference type="InterPro" id="IPR011010">
    <property type="entry name" value="DNA_brk_join_enz"/>
</dbReference>
<evidence type="ECO:0000256" key="6">
    <source>
        <dbReference type="ARBA" id="ARBA00022829"/>
    </source>
</evidence>
<feature type="domain" description="Core-binding (CB)" evidence="14">
    <location>
        <begin position="7"/>
        <end position="112"/>
    </location>
</feature>
<dbReference type="InterPro" id="IPR010998">
    <property type="entry name" value="Integrase_recombinase_N"/>
</dbReference>
<dbReference type="GO" id="GO:0003677">
    <property type="term" value="F:DNA binding"/>
    <property type="evidence" value="ECO:0007669"/>
    <property type="project" value="UniProtKB-UniRule"/>
</dbReference>
<dbReference type="InterPro" id="IPR004107">
    <property type="entry name" value="Integrase_SAM-like_N"/>
</dbReference>
<keyword evidence="7" id="KW-0229">DNA integration</keyword>
<dbReference type="InterPro" id="IPR013762">
    <property type="entry name" value="Integrase-like_cat_sf"/>
</dbReference>
<keyword evidence="10" id="KW-0131">Cell cycle</keyword>
<reference evidence="15" key="2">
    <citation type="submission" date="2021-04" db="EMBL/GenBank/DDBJ databases">
        <authorList>
            <person name="Gilroy R."/>
        </authorList>
    </citation>
    <scope>NUCLEOTIDE SEQUENCE</scope>
    <source>
        <strain evidence="15">ChiBcolR8-3208</strain>
    </source>
</reference>
<keyword evidence="8 11" id="KW-0238">DNA-binding</keyword>
<keyword evidence="5" id="KW-0132">Cell division</keyword>
<evidence type="ECO:0000313" key="16">
    <source>
        <dbReference type="Proteomes" id="UP000824214"/>
    </source>
</evidence>
<evidence type="ECO:0000256" key="1">
    <source>
        <dbReference type="ARBA" id="ARBA00003283"/>
    </source>
</evidence>
<evidence type="ECO:0000256" key="7">
    <source>
        <dbReference type="ARBA" id="ARBA00022908"/>
    </source>
</evidence>
<evidence type="ECO:0000259" key="14">
    <source>
        <dbReference type="PROSITE" id="PS51900"/>
    </source>
</evidence>
<evidence type="ECO:0000256" key="10">
    <source>
        <dbReference type="ARBA" id="ARBA00023306"/>
    </source>
</evidence>
<feature type="domain" description="Tyr recombinase" evidence="13">
    <location>
        <begin position="134"/>
        <end position="315"/>
    </location>
</feature>
<evidence type="ECO:0000256" key="2">
    <source>
        <dbReference type="ARBA" id="ARBA00004496"/>
    </source>
</evidence>
<dbReference type="PANTHER" id="PTHR30349">
    <property type="entry name" value="PHAGE INTEGRASE-RELATED"/>
    <property type="match status" value="1"/>
</dbReference>
<comment type="subcellular location">
    <subcellularLocation>
        <location evidence="2">Cytoplasm</location>
    </subcellularLocation>
</comment>
<dbReference type="PROSITE" id="PS51900">
    <property type="entry name" value="CB"/>
    <property type="match status" value="1"/>
</dbReference>
<dbReference type="InterPro" id="IPR002104">
    <property type="entry name" value="Integrase_catalytic"/>
</dbReference>
<dbReference type="SUPFAM" id="SSF56349">
    <property type="entry name" value="DNA breaking-rejoining enzymes"/>
    <property type="match status" value="1"/>
</dbReference>
<accession>A0A9D2LW05</accession>
<comment type="similarity">
    <text evidence="3">Belongs to the 'phage' integrase family.</text>
</comment>
<dbReference type="InterPro" id="IPR044068">
    <property type="entry name" value="CB"/>
</dbReference>
<evidence type="ECO:0000256" key="11">
    <source>
        <dbReference type="PROSITE-ProRule" id="PRU01248"/>
    </source>
</evidence>
<dbReference type="GO" id="GO:0051301">
    <property type="term" value="P:cell division"/>
    <property type="evidence" value="ECO:0007669"/>
    <property type="project" value="UniProtKB-KW"/>
</dbReference>
<feature type="region of interest" description="Disordered" evidence="12">
    <location>
        <begin position="304"/>
        <end position="348"/>
    </location>
</feature>
<reference evidence="15" key="1">
    <citation type="journal article" date="2021" name="PeerJ">
        <title>Extensive microbial diversity within the chicken gut microbiome revealed by metagenomics and culture.</title>
        <authorList>
            <person name="Gilroy R."/>
            <person name="Ravi A."/>
            <person name="Getino M."/>
            <person name="Pursley I."/>
            <person name="Horton D.L."/>
            <person name="Alikhan N.F."/>
            <person name="Baker D."/>
            <person name="Gharbi K."/>
            <person name="Hall N."/>
            <person name="Watson M."/>
            <person name="Adriaenssens E.M."/>
            <person name="Foster-Nyarko E."/>
            <person name="Jarju S."/>
            <person name="Secka A."/>
            <person name="Antonio M."/>
            <person name="Oren A."/>
            <person name="Chaudhuri R.R."/>
            <person name="La Ragione R."/>
            <person name="Hildebrand F."/>
            <person name="Pallen M.J."/>
        </authorList>
    </citation>
    <scope>NUCLEOTIDE SEQUENCE</scope>
    <source>
        <strain evidence="15">ChiBcolR8-3208</strain>
    </source>
</reference>
<dbReference type="InterPro" id="IPR050090">
    <property type="entry name" value="Tyrosine_recombinase_XerCD"/>
</dbReference>
<dbReference type="Pfam" id="PF13495">
    <property type="entry name" value="Phage_int_SAM_4"/>
    <property type="match status" value="1"/>
</dbReference>
<gene>
    <name evidence="15" type="ORF">H9942_01290</name>
</gene>
<dbReference type="AlphaFoldDB" id="A0A9D2LW05"/>
<dbReference type="GO" id="GO:0015074">
    <property type="term" value="P:DNA integration"/>
    <property type="evidence" value="ECO:0007669"/>
    <property type="project" value="UniProtKB-KW"/>
</dbReference>
<evidence type="ECO:0000256" key="4">
    <source>
        <dbReference type="ARBA" id="ARBA00022490"/>
    </source>
</evidence>
<evidence type="ECO:0000259" key="13">
    <source>
        <dbReference type="PROSITE" id="PS51898"/>
    </source>
</evidence>
<dbReference type="PROSITE" id="PS51898">
    <property type="entry name" value="TYR_RECOMBINASE"/>
    <property type="match status" value="1"/>
</dbReference>
<name>A0A9D2LW05_9FIRM</name>
<dbReference type="Gene3D" id="1.10.443.10">
    <property type="entry name" value="Intergrase catalytic core"/>
    <property type="match status" value="1"/>
</dbReference>
<dbReference type="GO" id="GO:0007059">
    <property type="term" value="P:chromosome segregation"/>
    <property type="evidence" value="ECO:0007669"/>
    <property type="project" value="UniProtKB-KW"/>
</dbReference>
<comment type="caution">
    <text evidence="15">The sequence shown here is derived from an EMBL/GenBank/DDBJ whole genome shotgun (WGS) entry which is preliminary data.</text>
</comment>
<sequence length="348" mass="39471">MPFSIRDELSPVVQQYAMYLRNVRGLSSKTVTEYCKDLRTFFRFVKRDRGLVPPETPFEEIAVQDADLEFIRSVTTYEIYAFMNYVADDRNNMASTRQRKTTTLRSFFGYLTAHEKLLEKDPTETLVAPKKGKSLPHFLSLEQSIELLNAVEGPNAERDRCILTLFLNCGMRLSELVAIDLTDVLRNNNTLRILGKGNKERIVYLNQACQEAISRYLAVRPKDGVVDRNALFLSNRGTRIKPITVEVMVKKYLEKIGLSGPGYSVHKLRHTAATLMYRYGNVDIRVLQDILGHTNLGTTEIYTHTSSSQMEQAVKANPLAKVTERRKKPKPEPGTGTSTPAGDKDTEE</sequence>
<dbReference type="PANTHER" id="PTHR30349:SF77">
    <property type="entry name" value="TYROSINE RECOMBINASE XERC"/>
    <property type="match status" value="1"/>
</dbReference>
<proteinExistence type="inferred from homology"/>
<keyword evidence="6" id="KW-0159">Chromosome partition</keyword>
<dbReference type="Proteomes" id="UP000824214">
    <property type="component" value="Unassembled WGS sequence"/>
</dbReference>
<protein>
    <submittedName>
        <fullName evidence="15">Tyrosine recombinase XerC</fullName>
    </submittedName>
</protein>
<comment type="function">
    <text evidence="1">Site-specific tyrosine recombinase, which acts by catalyzing the cutting and rejoining of the recombining DNA molecules.</text>
</comment>
<evidence type="ECO:0000256" key="12">
    <source>
        <dbReference type="SAM" id="MobiDB-lite"/>
    </source>
</evidence>